<dbReference type="AlphaFoldDB" id="A0A5M3MIJ7"/>
<evidence type="ECO:0000256" key="1">
    <source>
        <dbReference type="ARBA" id="ARBA00022527"/>
    </source>
</evidence>
<keyword evidence="1 5" id="KW-0723">Serine/threonine-protein kinase</keyword>
<dbReference type="GO" id="GO:0005524">
    <property type="term" value="F:ATP binding"/>
    <property type="evidence" value="ECO:0007669"/>
    <property type="project" value="UniProtKB-UniRule"/>
</dbReference>
<dbReference type="PROSITE" id="PS50011">
    <property type="entry name" value="PROTEIN_KINASE_DOM"/>
    <property type="match status" value="1"/>
</dbReference>
<dbReference type="Pfam" id="PF07714">
    <property type="entry name" value="PK_Tyr_Ser-Thr"/>
    <property type="match status" value="1"/>
</dbReference>
<dbReference type="Proteomes" id="UP000053558">
    <property type="component" value="Unassembled WGS sequence"/>
</dbReference>
<dbReference type="RefSeq" id="XP_007770796.1">
    <property type="nucleotide sequence ID" value="XM_007772606.1"/>
</dbReference>
<comment type="caution">
    <text evidence="7">The sequence shown here is derived from an EMBL/GenBank/DDBJ whole genome shotgun (WGS) entry which is preliminary data.</text>
</comment>
<dbReference type="SMART" id="SM00220">
    <property type="entry name" value="S_TKc"/>
    <property type="match status" value="1"/>
</dbReference>
<comment type="similarity">
    <text evidence="5">Belongs to the protein kinase superfamily.</text>
</comment>
<dbReference type="EMBL" id="JH711581">
    <property type="protein sequence ID" value="EIW79069.1"/>
    <property type="molecule type" value="Genomic_DNA"/>
</dbReference>
<dbReference type="InterPro" id="IPR017441">
    <property type="entry name" value="Protein_kinase_ATP_BS"/>
</dbReference>
<evidence type="ECO:0000256" key="3">
    <source>
        <dbReference type="ARBA" id="ARBA00022840"/>
    </source>
</evidence>
<evidence type="ECO:0000256" key="4">
    <source>
        <dbReference type="PROSITE-ProRule" id="PRU10141"/>
    </source>
</evidence>
<proteinExistence type="inferred from homology"/>
<dbReference type="Gene3D" id="1.10.510.10">
    <property type="entry name" value="Transferase(Phosphotransferase) domain 1"/>
    <property type="match status" value="1"/>
</dbReference>
<dbReference type="GO" id="GO:0004674">
    <property type="term" value="F:protein serine/threonine kinase activity"/>
    <property type="evidence" value="ECO:0007669"/>
    <property type="project" value="UniProtKB-KW"/>
</dbReference>
<dbReference type="KEGG" id="cput:CONPUDRAFT_126890"/>
<dbReference type="GeneID" id="19200017"/>
<dbReference type="PROSITE" id="PS00107">
    <property type="entry name" value="PROTEIN_KINASE_ATP"/>
    <property type="match status" value="1"/>
</dbReference>
<evidence type="ECO:0000313" key="7">
    <source>
        <dbReference type="EMBL" id="EIW79069.1"/>
    </source>
</evidence>
<feature type="binding site" evidence="4">
    <location>
        <position position="217"/>
    </location>
    <ligand>
        <name>ATP</name>
        <dbReference type="ChEBI" id="CHEBI:30616"/>
    </ligand>
</feature>
<reference evidence="8" key="1">
    <citation type="journal article" date="2012" name="Science">
        <title>The Paleozoic origin of enzymatic lignin decomposition reconstructed from 31 fungal genomes.</title>
        <authorList>
            <person name="Floudas D."/>
            <person name="Binder M."/>
            <person name="Riley R."/>
            <person name="Barry K."/>
            <person name="Blanchette R.A."/>
            <person name="Henrissat B."/>
            <person name="Martinez A.T."/>
            <person name="Otillar R."/>
            <person name="Spatafora J.W."/>
            <person name="Yadav J.S."/>
            <person name="Aerts A."/>
            <person name="Benoit I."/>
            <person name="Boyd A."/>
            <person name="Carlson A."/>
            <person name="Copeland A."/>
            <person name="Coutinho P.M."/>
            <person name="de Vries R.P."/>
            <person name="Ferreira P."/>
            <person name="Findley K."/>
            <person name="Foster B."/>
            <person name="Gaskell J."/>
            <person name="Glotzer D."/>
            <person name="Gorecki P."/>
            <person name="Heitman J."/>
            <person name="Hesse C."/>
            <person name="Hori C."/>
            <person name="Igarashi K."/>
            <person name="Jurgens J.A."/>
            <person name="Kallen N."/>
            <person name="Kersten P."/>
            <person name="Kohler A."/>
            <person name="Kuees U."/>
            <person name="Kumar T.K.A."/>
            <person name="Kuo A."/>
            <person name="LaButti K."/>
            <person name="Larrondo L.F."/>
            <person name="Lindquist E."/>
            <person name="Ling A."/>
            <person name="Lombard V."/>
            <person name="Lucas S."/>
            <person name="Lundell T."/>
            <person name="Martin R."/>
            <person name="McLaughlin D.J."/>
            <person name="Morgenstern I."/>
            <person name="Morin E."/>
            <person name="Murat C."/>
            <person name="Nagy L.G."/>
            <person name="Nolan M."/>
            <person name="Ohm R.A."/>
            <person name="Patyshakuliyeva A."/>
            <person name="Rokas A."/>
            <person name="Ruiz-Duenas F.J."/>
            <person name="Sabat G."/>
            <person name="Salamov A."/>
            <person name="Samejima M."/>
            <person name="Schmutz J."/>
            <person name="Slot J.C."/>
            <person name="St John F."/>
            <person name="Stenlid J."/>
            <person name="Sun H."/>
            <person name="Sun S."/>
            <person name="Syed K."/>
            <person name="Tsang A."/>
            <person name="Wiebenga A."/>
            <person name="Young D."/>
            <person name="Pisabarro A."/>
            <person name="Eastwood D.C."/>
            <person name="Martin F."/>
            <person name="Cullen D."/>
            <person name="Grigoriev I.V."/>
            <person name="Hibbett D.S."/>
        </authorList>
    </citation>
    <scope>NUCLEOTIDE SEQUENCE [LARGE SCALE GENOMIC DNA]</scope>
    <source>
        <strain evidence="8">RWD-64-598 SS2</strain>
    </source>
</reference>
<dbReference type="InterPro" id="IPR011009">
    <property type="entry name" value="Kinase-like_dom_sf"/>
</dbReference>
<dbReference type="InterPro" id="IPR051681">
    <property type="entry name" value="Ser/Thr_Kinases-Pseudokinases"/>
</dbReference>
<dbReference type="InterPro" id="IPR001245">
    <property type="entry name" value="Ser-Thr/Tyr_kinase_cat_dom"/>
</dbReference>
<evidence type="ECO:0000259" key="6">
    <source>
        <dbReference type="PROSITE" id="PS50011"/>
    </source>
</evidence>
<accession>A0A5M3MIJ7</accession>
<feature type="domain" description="Protein kinase" evidence="6">
    <location>
        <begin position="190"/>
        <end position="451"/>
    </location>
</feature>
<keyword evidence="3 4" id="KW-0067">ATP-binding</keyword>
<gene>
    <name evidence="7" type="ORF">CONPUDRAFT_126890</name>
</gene>
<evidence type="ECO:0000256" key="5">
    <source>
        <dbReference type="RuleBase" id="RU000304"/>
    </source>
</evidence>
<keyword evidence="2 4" id="KW-0547">Nucleotide-binding</keyword>
<evidence type="ECO:0000313" key="8">
    <source>
        <dbReference type="Proteomes" id="UP000053558"/>
    </source>
</evidence>
<dbReference type="SUPFAM" id="SSF56112">
    <property type="entry name" value="Protein kinase-like (PK-like)"/>
    <property type="match status" value="1"/>
</dbReference>
<keyword evidence="7" id="KW-0808">Transferase</keyword>
<keyword evidence="7" id="KW-0418">Kinase</keyword>
<dbReference type="PANTHER" id="PTHR44329">
    <property type="entry name" value="SERINE/THREONINE-PROTEIN KINASE TNNI3K-RELATED"/>
    <property type="match status" value="1"/>
</dbReference>
<organism evidence="7 8">
    <name type="scientific">Coniophora puteana (strain RWD-64-598)</name>
    <name type="common">Brown rot fungus</name>
    <dbReference type="NCBI Taxonomy" id="741705"/>
    <lineage>
        <taxon>Eukaryota</taxon>
        <taxon>Fungi</taxon>
        <taxon>Dikarya</taxon>
        <taxon>Basidiomycota</taxon>
        <taxon>Agaricomycotina</taxon>
        <taxon>Agaricomycetes</taxon>
        <taxon>Agaricomycetidae</taxon>
        <taxon>Boletales</taxon>
        <taxon>Coniophorineae</taxon>
        <taxon>Coniophoraceae</taxon>
        <taxon>Coniophora</taxon>
    </lineage>
</organism>
<sequence>MAQDQQYIEYIQSHAALTSNQRRKMLSLLNETRVYSCLTINVGIHALLMSIANDRIFTNILEIVRQYGGDVLTAVKNHEVIRDYLHSHCPTHPSSSLCELEHKGPCTGAFSLEKDLIGLANTLINALMSPLHSQVFSLKGSEAQICVDLLYSVREWGSSRGRAVLEEVMFKLAKRSGCWPHLLEVSDVTIAGQTPIGGGSFGDVLLGDYRGEQVALKCMRVQKGGALKMFAKELIVCSRLNHPNILPLRGGFRGVDPPMLYLISPFMERGDLQEYFMSTSPSPNTSFSILYDIAKGLQYLHTRNPPVIHGDLKPGNIFVSANVRAVIGDYGLSYIRDSHLGWSSSMGPGHGGTLRYQAPELIKGEVISCSTDVYSFGCMIYWLASGGVPYSQYRFGYQVFSALFRGERLPRPETAGLSDGMWDLCTRCLATEPANRPCATECVHLLQQEGMTLPPWRPMSQEGACRSLSDNHGIASPAHSFMPRVVC</sequence>
<name>A0A5M3MIJ7_CONPW</name>
<dbReference type="PROSITE" id="PS00108">
    <property type="entry name" value="PROTEIN_KINASE_ST"/>
    <property type="match status" value="1"/>
</dbReference>
<dbReference type="InterPro" id="IPR000719">
    <property type="entry name" value="Prot_kinase_dom"/>
</dbReference>
<dbReference type="OrthoDB" id="122279at2759"/>
<evidence type="ECO:0000256" key="2">
    <source>
        <dbReference type="ARBA" id="ARBA00022741"/>
    </source>
</evidence>
<protein>
    <submittedName>
        <fullName evidence="7">Kinase-like protein</fullName>
    </submittedName>
</protein>
<dbReference type="InterPro" id="IPR008271">
    <property type="entry name" value="Ser/Thr_kinase_AS"/>
</dbReference>
<keyword evidence="8" id="KW-1185">Reference proteome</keyword>